<reference evidence="1" key="1">
    <citation type="journal article" date="2019" name="bioRxiv">
        <title>The Genome of the Zebra Mussel, Dreissena polymorpha: A Resource for Invasive Species Research.</title>
        <authorList>
            <person name="McCartney M.A."/>
            <person name="Auch B."/>
            <person name="Kono T."/>
            <person name="Mallez S."/>
            <person name="Zhang Y."/>
            <person name="Obille A."/>
            <person name="Becker A."/>
            <person name="Abrahante J.E."/>
            <person name="Garbe J."/>
            <person name="Badalamenti J.P."/>
            <person name="Herman A."/>
            <person name="Mangelson H."/>
            <person name="Liachko I."/>
            <person name="Sullivan S."/>
            <person name="Sone E.D."/>
            <person name="Koren S."/>
            <person name="Silverstein K.A.T."/>
            <person name="Beckman K.B."/>
            <person name="Gohl D.M."/>
        </authorList>
    </citation>
    <scope>NUCLEOTIDE SEQUENCE</scope>
    <source>
        <strain evidence="1">Duluth1</strain>
        <tissue evidence="1">Whole animal</tissue>
    </source>
</reference>
<proteinExistence type="predicted"/>
<dbReference type="AlphaFoldDB" id="A0A9D4R7D6"/>
<accession>A0A9D4R7D6</accession>
<sequence>MSMQEKPASNKSVSLMGANGLPITELSTGLFKLRIGPITLEREVVVADIRDDALIGYDVLGDE</sequence>
<evidence type="ECO:0000313" key="1">
    <source>
        <dbReference type="EMBL" id="KAH3857791.1"/>
    </source>
</evidence>
<reference evidence="1" key="2">
    <citation type="submission" date="2020-11" db="EMBL/GenBank/DDBJ databases">
        <authorList>
            <person name="McCartney M.A."/>
            <person name="Auch B."/>
            <person name="Kono T."/>
            <person name="Mallez S."/>
            <person name="Becker A."/>
            <person name="Gohl D.M."/>
            <person name="Silverstein K.A.T."/>
            <person name="Koren S."/>
            <person name="Bechman K.B."/>
            <person name="Herman A."/>
            <person name="Abrahante J.E."/>
            <person name="Garbe J."/>
        </authorList>
    </citation>
    <scope>NUCLEOTIDE SEQUENCE</scope>
    <source>
        <strain evidence="1">Duluth1</strain>
        <tissue evidence="1">Whole animal</tissue>
    </source>
</reference>
<protein>
    <submittedName>
        <fullName evidence="1">Uncharacterized protein</fullName>
    </submittedName>
</protein>
<evidence type="ECO:0000313" key="2">
    <source>
        <dbReference type="Proteomes" id="UP000828390"/>
    </source>
</evidence>
<organism evidence="1 2">
    <name type="scientific">Dreissena polymorpha</name>
    <name type="common">Zebra mussel</name>
    <name type="synonym">Mytilus polymorpha</name>
    <dbReference type="NCBI Taxonomy" id="45954"/>
    <lineage>
        <taxon>Eukaryota</taxon>
        <taxon>Metazoa</taxon>
        <taxon>Spiralia</taxon>
        <taxon>Lophotrochozoa</taxon>
        <taxon>Mollusca</taxon>
        <taxon>Bivalvia</taxon>
        <taxon>Autobranchia</taxon>
        <taxon>Heteroconchia</taxon>
        <taxon>Euheterodonta</taxon>
        <taxon>Imparidentia</taxon>
        <taxon>Neoheterodontei</taxon>
        <taxon>Myida</taxon>
        <taxon>Dreissenoidea</taxon>
        <taxon>Dreissenidae</taxon>
        <taxon>Dreissena</taxon>
    </lineage>
</organism>
<keyword evidence="2" id="KW-1185">Reference proteome</keyword>
<gene>
    <name evidence="1" type="ORF">DPMN_100406</name>
</gene>
<comment type="caution">
    <text evidence="1">The sequence shown here is derived from an EMBL/GenBank/DDBJ whole genome shotgun (WGS) entry which is preliminary data.</text>
</comment>
<name>A0A9D4R7D6_DREPO</name>
<dbReference type="Proteomes" id="UP000828390">
    <property type="component" value="Unassembled WGS sequence"/>
</dbReference>
<dbReference type="EMBL" id="JAIWYP010000003">
    <property type="protein sequence ID" value="KAH3857791.1"/>
    <property type="molecule type" value="Genomic_DNA"/>
</dbReference>